<dbReference type="InterPro" id="IPR000490">
    <property type="entry name" value="Glyco_hydro_17"/>
</dbReference>
<keyword evidence="2" id="KW-0378">Hydrolase</keyword>
<accession>A0AA88UQY8</accession>
<dbReference type="AlphaFoldDB" id="A0AA88UQY8"/>
<evidence type="ECO:0000256" key="3">
    <source>
        <dbReference type="ARBA" id="ARBA00023295"/>
    </source>
</evidence>
<comment type="caution">
    <text evidence="5">The sequence shown here is derived from an EMBL/GenBank/DDBJ whole genome shotgun (WGS) entry which is preliminary data.</text>
</comment>
<dbReference type="FunFam" id="3.20.20.80:FF:000010">
    <property type="entry name" value="glucan endo-1,3-beta-glucosidase, basic"/>
    <property type="match status" value="1"/>
</dbReference>
<protein>
    <recommendedName>
        <fullName evidence="7">Beta-1,3-glucanase</fullName>
    </recommendedName>
</protein>
<reference evidence="5" key="1">
    <citation type="submission" date="2022-12" db="EMBL/GenBank/DDBJ databases">
        <title>Draft genome assemblies for two species of Escallonia (Escalloniales).</title>
        <authorList>
            <person name="Chanderbali A."/>
            <person name="Dervinis C."/>
            <person name="Anghel I."/>
            <person name="Soltis D."/>
            <person name="Soltis P."/>
            <person name="Zapata F."/>
        </authorList>
    </citation>
    <scope>NUCLEOTIDE SEQUENCE</scope>
    <source>
        <strain evidence="5">UCBG92.1500</strain>
        <tissue evidence="5">Leaf</tissue>
    </source>
</reference>
<dbReference type="Gene3D" id="3.20.20.80">
    <property type="entry name" value="Glycosidases"/>
    <property type="match status" value="1"/>
</dbReference>
<evidence type="ECO:0000256" key="4">
    <source>
        <dbReference type="RuleBase" id="RU004335"/>
    </source>
</evidence>
<dbReference type="SUPFAM" id="SSF51445">
    <property type="entry name" value="(Trans)glycosidases"/>
    <property type="match status" value="1"/>
</dbReference>
<dbReference type="GO" id="GO:0004553">
    <property type="term" value="F:hydrolase activity, hydrolyzing O-glycosyl compounds"/>
    <property type="evidence" value="ECO:0007669"/>
    <property type="project" value="InterPro"/>
</dbReference>
<dbReference type="EMBL" id="JAVXUO010000235">
    <property type="protein sequence ID" value="KAK2994199.1"/>
    <property type="molecule type" value="Genomic_DNA"/>
</dbReference>
<evidence type="ECO:0000313" key="6">
    <source>
        <dbReference type="Proteomes" id="UP001187471"/>
    </source>
</evidence>
<organism evidence="5 6">
    <name type="scientific">Escallonia rubra</name>
    <dbReference type="NCBI Taxonomy" id="112253"/>
    <lineage>
        <taxon>Eukaryota</taxon>
        <taxon>Viridiplantae</taxon>
        <taxon>Streptophyta</taxon>
        <taxon>Embryophyta</taxon>
        <taxon>Tracheophyta</taxon>
        <taxon>Spermatophyta</taxon>
        <taxon>Magnoliopsida</taxon>
        <taxon>eudicotyledons</taxon>
        <taxon>Gunneridae</taxon>
        <taxon>Pentapetalae</taxon>
        <taxon>asterids</taxon>
        <taxon>campanulids</taxon>
        <taxon>Escalloniales</taxon>
        <taxon>Escalloniaceae</taxon>
        <taxon>Escallonia</taxon>
    </lineage>
</organism>
<keyword evidence="6" id="KW-1185">Reference proteome</keyword>
<dbReference type="Proteomes" id="UP001187471">
    <property type="component" value="Unassembled WGS sequence"/>
</dbReference>
<name>A0AA88UQY8_9ASTE</name>
<evidence type="ECO:0008006" key="7">
    <source>
        <dbReference type="Google" id="ProtNLM"/>
    </source>
</evidence>
<dbReference type="GO" id="GO:0005975">
    <property type="term" value="P:carbohydrate metabolic process"/>
    <property type="evidence" value="ECO:0007669"/>
    <property type="project" value="InterPro"/>
</dbReference>
<dbReference type="InterPro" id="IPR044965">
    <property type="entry name" value="Glyco_hydro_17_plant"/>
</dbReference>
<keyword evidence="3" id="KW-0326">Glycosidase</keyword>
<dbReference type="InterPro" id="IPR017853">
    <property type="entry name" value="GH"/>
</dbReference>
<evidence type="ECO:0000256" key="2">
    <source>
        <dbReference type="ARBA" id="ARBA00022801"/>
    </source>
</evidence>
<sequence length="335" mass="36781">MRFIICDKGSCNYFEAEASIVGVNYGLLGNNLPPPSQVIALMKSRGIARVRLFAPVQDVLTALENSGIEVSLGTLNEDLQNLGGDLSYAMSWVKNNVLPYADTIKFRCISAGNEVIPSDLAIHVFLAMKNLNTALRASHLGEIPVSTSVSTLVLGTSYPPSQGEFSEDVKSIMQPIAEFLVQNNFPLLVNVYPYFSYIYNPQDIPLSYALFNSSEVVVRDGKLKYKNLFDATTDAVYSALEKVGGRDIDVVISESGWPSNENGDIATIPNAKMYVNNLVQHVSGTTGTPKRPGKSIETYVFATFNENLKPPGTEQNFGLYYPNMTEVYQVDLFTP</sequence>
<proteinExistence type="inferred from homology"/>
<dbReference type="PANTHER" id="PTHR32227">
    <property type="entry name" value="GLUCAN ENDO-1,3-BETA-GLUCOSIDASE BG1-RELATED-RELATED"/>
    <property type="match status" value="1"/>
</dbReference>
<comment type="similarity">
    <text evidence="1 4">Belongs to the glycosyl hydrolase 17 family.</text>
</comment>
<dbReference type="Pfam" id="PF00332">
    <property type="entry name" value="Glyco_hydro_17"/>
    <property type="match status" value="1"/>
</dbReference>
<evidence type="ECO:0000256" key="1">
    <source>
        <dbReference type="ARBA" id="ARBA00008773"/>
    </source>
</evidence>
<evidence type="ECO:0000313" key="5">
    <source>
        <dbReference type="EMBL" id="KAK2994199.1"/>
    </source>
</evidence>
<gene>
    <name evidence="5" type="ORF">RJ640_017819</name>
</gene>